<dbReference type="AlphaFoldDB" id="A0A3P3YCF7"/>
<protein>
    <submittedName>
        <fullName evidence="2">Uncharacterized protein</fullName>
    </submittedName>
</protein>
<evidence type="ECO:0000313" key="2">
    <source>
        <dbReference type="EMBL" id="SPQ97843.1"/>
    </source>
</evidence>
<organism evidence="2 3">
    <name type="scientific">Plasmodiophora brassicae</name>
    <name type="common">Clubroot disease agent</name>
    <dbReference type="NCBI Taxonomy" id="37360"/>
    <lineage>
        <taxon>Eukaryota</taxon>
        <taxon>Sar</taxon>
        <taxon>Rhizaria</taxon>
        <taxon>Endomyxa</taxon>
        <taxon>Phytomyxea</taxon>
        <taxon>Plasmodiophorida</taxon>
        <taxon>Plasmodiophoridae</taxon>
        <taxon>Plasmodiophora</taxon>
    </lineage>
</organism>
<proteinExistence type="predicted"/>
<name>A0A3P3YCF7_PLABS</name>
<sequence>MSDARRAQSTASTSSDASACADQTGPPLSEESLEKLRKTMGMTPAEANGYQEIQAYREGKPAEVLGALPILDEFIEMKTQANSVRIDQMLMLDESRRTQSLTNDPAKTSAAPTKQAKIFGMDDSDLAALQKHRKAALVFGDAPPAAALSDQVTDLDMYRKTRKPQMLLGDAVPPNAFGTPQQKPQ</sequence>
<evidence type="ECO:0000313" key="3">
    <source>
        <dbReference type="Proteomes" id="UP000290189"/>
    </source>
</evidence>
<dbReference type="Proteomes" id="UP000290189">
    <property type="component" value="Unassembled WGS sequence"/>
</dbReference>
<feature type="compositionally biased region" description="Low complexity" evidence="1">
    <location>
        <begin position="7"/>
        <end position="24"/>
    </location>
</feature>
<evidence type="ECO:0000256" key="1">
    <source>
        <dbReference type="SAM" id="MobiDB-lite"/>
    </source>
</evidence>
<dbReference type="EMBL" id="OVEO01000008">
    <property type="protein sequence ID" value="SPQ97843.1"/>
    <property type="molecule type" value="Genomic_DNA"/>
</dbReference>
<geneLocation type="mitochondrion" evidence="2"/>
<feature type="region of interest" description="Disordered" evidence="1">
    <location>
        <begin position="165"/>
        <end position="185"/>
    </location>
</feature>
<accession>A0A3P3YCF7</accession>
<keyword evidence="2" id="KW-0496">Mitochondrion</keyword>
<gene>
    <name evidence="2" type="ORF">PLBR_LOCUS5058</name>
</gene>
<reference evidence="2 3" key="1">
    <citation type="submission" date="2018-03" db="EMBL/GenBank/DDBJ databases">
        <authorList>
            <person name="Fogelqvist J."/>
        </authorList>
    </citation>
    <scope>NUCLEOTIDE SEQUENCE [LARGE SCALE GENOMIC DNA]</scope>
</reference>
<feature type="region of interest" description="Disordered" evidence="1">
    <location>
        <begin position="1"/>
        <end position="45"/>
    </location>
</feature>